<dbReference type="STRING" id="599839.J4I9K2"/>
<dbReference type="AlphaFoldDB" id="J4I9K2"/>
<dbReference type="GO" id="GO:0000981">
    <property type="term" value="F:DNA-binding transcription factor activity, RNA polymerase II-specific"/>
    <property type="evidence" value="ECO:0007669"/>
    <property type="project" value="TreeGrafter"/>
</dbReference>
<feature type="compositionally biased region" description="Pro residues" evidence="4">
    <location>
        <begin position="222"/>
        <end position="237"/>
    </location>
</feature>
<feature type="region of interest" description="Disordered" evidence="4">
    <location>
        <begin position="158"/>
        <end position="272"/>
    </location>
</feature>
<name>J4I9K2_9APHY</name>
<proteinExistence type="predicted"/>
<feature type="domain" description="HMG box" evidence="5">
    <location>
        <begin position="95"/>
        <end position="164"/>
    </location>
</feature>
<gene>
    <name evidence="6" type="ORF">FIBRA_03355</name>
</gene>
<dbReference type="InterPro" id="IPR051356">
    <property type="entry name" value="SOX/SOX-like_TF"/>
</dbReference>
<feature type="compositionally biased region" description="Acidic residues" evidence="4">
    <location>
        <begin position="19"/>
        <end position="28"/>
    </location>
</feature>
<feature type="compositionally biased region" description="Basic residues" evidence="4">
    <location>
        <begin position="243"/>
        <end position="252"/>
    </location>
</feature>
<sequence>MPAIRRSRRLSQKPPHDPEFEEFDDYDLQDLQLLYPDPAARASPAPSSDPPSSSSSSPADLPVDLYPSPPSSAHGDDHVFVPRSSHSRKKQPDHVPRPPNAFMLFRSELWAKEKIKKTVVNDHREISRIAGSLWRDLPEEKRDVYRRRADQVKDRHAELYPDYKYSPAGKKAKGSKRKASKDTDASHARWQTVARLMKSGVEGNELERQVKKYDEDGHVDLPPSPISPPHPPLPTPRPALSKGKSRATRKARLPQPPQPDLGAPSKSEGSPDHQLIQVVKDEFESPTLEFTDSLPAAQSPHSVHQDSPFWSGDGQTKEHFDIDSSRLYEPFLNHEPAFPSGSSPLFTSLDDLVPLQPTPNLDTLFDISLTTTPDLSPFRYGMQAESCMSSTNMLGGWATSLFLEERENISFLQSTVMGDEPKMLEEMDSLPWLNFDVPV</sequence>
<organism evidence="6 7">
    <name type="scientific">Fibroporia radiculosa</name>
    <dbReference type="NCBI Taxonomy" id="599839"/>
    <lineage>
        <taxon>Eukaryota</taxon>
        <taxon>Fungi</taxon>
        <taxon>Dikarya</taxon>
        <taxon>Basidiomycota</taxon>
        <taxon>Agaricomycotina</taxon>
        <taxon>Agaricomycetes</taxon>
        <taxon>Polyporales</taxon>
        <taxon>Fibroporiaceae</taxon>
        <taxon>Fibroporia</taxon>
    </lineage>
</organism>
<feature type="compositionally biased region" description="Basic and acidic residues" evidence="4">
    <location>
        <begin position="205"/>
        <end position="219"/>
    </location>
</feature>
<evidence type="ECO:0000256" key="3">
    <source>
        <dbReference type="PROSITE-ProRule" id="PRU00267"/>
    </source>
</evidence>
<evidence type="ECO:0000256" key="4">
    <source>
        <dbReference type="SAM" id="MobiDB-lite"/>
    </source>
</evidence>
<evidence type="ECO:0000256" key="2">
    <source>
        <dbReference type="ARBA" id="ARBA00023242"/>
    </source>
</evidence>
<reference evidence="6 7" key="1">
    <citation type="journal article" date="2012" name="Appl. Environ. Microbiol.">
        <title>Short-read sequencing for genomic analysis of the brown rot fungus Fibroporia radiculosa.</title>
        <authorList>
            <person name="Tang J.D."/>
            <person name="Perkins A.D."/>
            <person name="Sonstegard T.S."/>
            <person name="Schroeder S.G."/>
            <person name="Burgess S.C."/>
            <person name="Diehl S.V."/>
        </authorList>
    </citation>
    <scope>NUCLEOTIDE SEQUENCE [LARGE SCALE GENOMIC DNA]</scope>
    <source>
        <strain evidence="6 7">TFFH 294</strain>
    </source>
</reference>
<dbReference type="Proteomes" id="UP000006352">
    <property type="component" value="Unassembled WGS sequence"/>
</dbReference>
<protein>
    <recommendedName>
        <fullName evidence="5">HMG box domain-containing protein</fullName>
    </recommendedName>
</protein>
<dbReference type="EMBL" id="HE797026">
    <property type="protein sequence ID" value="CCM01306.1"/>
    <property type="molecule type" value="Genomic_DNA"/>
</dbReference>
<feature type="DNA-binding region" description="HMG box" evidence="3">
    <location>
        <begin position="95"/>
        <end position="164"/>
    </location>
</feature>
<dbReference type="HOGENOM" id="CLU_624102_0_0_1"/>
<dbReference type="GO" id="GO:0005634">
    <property type="term" value="C:nucleus"/>
    <property type="evidence" value="ECO:0007669"/>
    <property type="project" value="UniProtKB-UniRule"/>
</dbReference>
<dbReference type="OrthoDB" id="6247875at2759"/>
<feature type="region of interest" description="Disordered" evidence="4">
    <location>
        <begin position="1"/>
        <end position="100"/>
    </location>
</feature>
<dbReference type="InterPro" id="IPR036910">
    <property type="entry name" value="HMG_box_dom_sf"/>
</dbReference>
<accession>J4I9K2</accession>
<dbReference type="GO" id="GO:0000978">
    <property type="term" value="F:RNA polymerase II cis-regulatory region sequence-specific DNA binding"/>
    <property type="evidence" value="ECO:0007669"/>
    <property type="project" value="TreeGrafter"/>
</dbReference>
<dbReference type="InParanoid" id="J4I9K2"/>
<dbReference type="SUPFAM" id="SSF47095">
    <property type="entry name" value="HMG-box"/>
    <property type="match status" value="1"/>
</dbReference>
<keyword evidence="7" id="KW-1185">Reference proteome</keyword>
<dbReference type="PANTHER" id="PTHR45789:SF2">
    <property type="entry name" value="FI18025P1"/>
    <property type="match status" value="1"/>
</dbReference>
<feature type="compositionally biased region" description="Low complexity" evidence="4">
    <location>
        <begin position="29"/>
        <end position="60"/>
    </location>
</feature>
<feature type="compositionally biased region" description="Basic residues" evidence="4">
    <location>
        <begin position="1"/>
        <end position="11"/>
    </location>
</feature>
<keyword evidence="2 3" id="KW-0539">Nucleus</keyword>
<feature type="compositionally biased region" description="Basic residues" evidence="4">
    <location>
        <begin position="170"/>
        <end position="179"/>
    </location>
</feature>
<dbReference type="PANTHER" id="PTHR45789">
    <property type="entry name" value="FI18025P1"/>
    <property type="match status" value="1"/>
</dbReference>
<evidence type="ECO:0000313" key="6">
    <source>
        <dbReference type="EMBL" id="CCM01306.1"/>
    </source>
</evidence>
<dbReference type="Gene3D" id="1.10.30.10">
    <property type="entry name" value="High mobility group box domain"/>
    <property type="match status" value="1"/>
</dbReference>
<keyword evidence="1 3" id="KW-0238">DNA-binding</keyword>
<dbReference type="PROSITE" id="PS50118">
    <property type="entry name" value="HMG_BOX_2"/>
    <property type="match status" value="1"/>
</dbReference>
<dbReference type="GeneID" id="24096217"/>
<evidence type="ECO:0000313" key="7">
    <source>
        <dbReference type="Proteomes" id="UP000006352"/>
    </source>
</evidence>
<evidence type="ECO:0000256" key="1">
    <source>
        <dbReference type="ARBA" id="ARBA00023125"/>
    </source>
</evidence>
<dbReference type="SMART" id="SM00398">
    <property type="entry name" value="HMG"/>
    <property type="match status" value="1"/>
</dbReference>
<evidence type="ECO:0000259" key="5">
    <source>
        <dbReference type="PROSITE" id="PS50118"/>
    </source>
</evidence>
<dbReference type="RefSeq" id="XP_012180589.1">
    <property type="nucleotide sequence ID" value="XM_012325199.1"/>
</dbReference>
<feature type="region of interest" description="Disordered" evidence="4">
    <location>
        <begin position="292"/>
        <end position="316"/>
    </location>
</feature>
<dbReference type="InterPro" id="IPR009071">
    <property type="entry name" value="HMG_box_dom"/>
</dbReference>
<dbReference type="CDD" id="cd01389">
    <property type="entry name" value="HMG-box_ROX1-like"/>
    <property type="match status" value="1"/>
</dbReference>
<dbReference type="Pfam" id="PF00505">
    <property type="entry name" value="HMG_box"/>
    <property type="match status" value="1"/>
</dbReference>